<dbReference type="AlphaFoldDB" id="A0A2C6VJJ6"/>
<evidence type="ECO:0000313" key="2">
    <source>
        <dbReference type="EMBL" id="PHK50381.1"/>
    </source>
</evidence>
<keyword evidence="5" id="KW-1185">Reference proteome</keyword>
<feature type="transmembrane region" description="Helical" evidence="1">
    <location>
        <begin position="32"/>
        <end position="52"/>
    </location>
</feature>
<dbReference type="EMBL" id="CP093217">
    <property type="protein sequence ID" value="UQW81065.1"/>
    <property type="molecule type" value="Genomic_DNA"/>
</dbReference>
<organism evidence="2 4">
    <name type="scientific">Staphylococcus edaphicus</name>
    <dbReference type="NCBI Taxonomy" id="1955013"/>
    <lineage>
        <taxon>Bacteria</taxon>
        <taxon>Bacillati</taxon>
        <taxon>Bacillota</taxon>
        <taxon>Bacilli</taxon>
        <taxon>Bacillales</taxon>
        <taxon>Staphylococcaceae</taxon>
        <taxon>Staphylococcus</taxon>
    </lineage>
</organism>
<evidence type="ECO:0000256" key="1">
    <source>
        <dbReference type="SAM" id="Phobius"/>
    </source>
</evidence>
<feature type="transmembrane region" description="Helical" evidence="1">
    <location>
        <begin position="6"/>
        <end position="25"/>
    </location>
</feature>
<dbReference type="Proteomes" id="UP001056588">
    <property type="component" value="Chromosome"/>
</dbReference>
<accession>A0A2C6VJJ6</accession>
<evidence type="ECO:0000313" key="5">
    <source>
        <dbReference type="Proteomes" id="UP001056588"/>
    </source>
</evidence>
<evidence type="ECO:0000313" key="4">
    <source>
        <dbReference type="Proteomes" id="UP000223828"/>
    </source>
</evidence>
<proteinExistence type="predicted"/>
<gene>
    <name evidence="2" type="ORF">BTJ66_02730</name>
    <name evidence="3" type="ORF">MNY58_10845</name>
</gene>
<keyword evidence="1" id="KW-1133">Transmembrane helix</keyword>
<sequence length="68" mass="7993">MMVLGWTLLMIIISVFTKWIVHLLIQRQSVYFARVVITGSCIIQFIIAYFLIKAIVHYLAQALDVFYR</sequence>
<dbReference type="OrthoDB" id="2407368at2"/>
<evidence type="ECO:0000313" key="3">
    <source>
        <dbReference type="EMBL" id="UQW81065.1"/>
    </source>
</evidence>
<reference evidence="2" key="3">
    <citation type="submission" date="2017-10" db="EMBL/GenBank/DDBJ databases">
        <authorList>
            <person name="Vrbovska V."/>
            <person name="Kovarovic V."/>
            <person name="Indrakova A."/>
        </authorList>
    </citation>
    <scope>NUCLEOTIDE SEQUENCE</scope>
    <source>
        <strain evidence="2">CCM 8730</strain>
    </source>
</reference>
<dbReference type="Proteomes" id="UP000223828">
    <property type="component" value="Unassembled WGS sequence"/>
</dbReference>
<dbReference type="EMBL" id="MRZN01000003">
    <property type="protein sequence ID" value="PHK50381.1"/>
    <property type="molecule type" value="Genomic_DNA"/>
</dbReference>
<protein>
    <recommendedName>
        <fullName evidence="6">DUF1146 domain-containing protein</fullName>
    </recommendedName>
</protein>
<reference evidence="2" key="1">
    <citation type="journal article" date="2017" name="Appl. Environ. Microbiol.">
        <title>Staphylococcus edaphicus sp. nov., isolated in Antarctica, harbours mecC gene and genomic islands with suspected role in adaptation to extreme environment.</title>
        <authorList>
            <person name="Pantucek R."/>
            <person name="Sedlacek I."/>
            <person name="Indrakova A."/>
            <person name="Vrbovska V."/>
            <person name="Maslanova I."/>
            <person name="Kovarovic V."/>
            <person name="Svec P."/>
            <person name="Kralova S."/>
            <person name="Kristofova L."/>
            <person name="Keklakova J."/>
            <person name="Petras P."/>
            <person name="Doskar J."/>
        </authorList>
    </citation>
    <scope>NUCLEOTIDE SEQUENCE</scope>
    <source>
        <strain evidence="2">CCM 8730</strain>
    </source>
</reference>
<dbReference type="RefSeq" id="WP_099089459.1">
    <property type="nucleotide sequence ID" value="NZ_CP093217.1"/>
</dbReference>
<name>A0A2C6VJJ6_9STAP</name>
<keyword evidence="1" id="KW-0812">Transmembrane</keyword>
<keyword evidence="1" id="KW-0472">Membrane</keyword>
<reference evidence="4" key="2">
    <citation type="submission" date="2017-10" db="EMBL/GenBank/DDBJ databases">
        <title>Staphylococcus edaphicus sp. nov., isolated in Antarctica, harbouring mecC gene and genomic islands essential in adaptation to extreme environment.</title>
        <authorList>
            <person name="Pantucek R."/>
            <person name="Sedlacek I."/>
            <person name="Indrakova A."/>
            <person name="Vrbovska V."/>
            <person name="Maslanova I."/>
            <person name="Kovarovic V."/>
            <person name="Svec P."/>
            <person name="Kralova S."/>
            <person name="Kristofova L."/>
            <person name="Keklakova J."/>
            <person name="Petras P."/>
            <person name="Doskar J."/>
        </authorList>
    </citation>
    <scope>NUCLEOTIDE SEQUENCE [LARGE SCALE GENOMIC DNA]</scope>
    <source>
        <strain evidence="4">CCM 5085</strain>
    </source>
</reference>
<evidence type="ECO:0008006" key="6">
    <source>
        <dbReference type="Google" id="ProtNLM"/>
    </source>
</evidence>
<reference evidence="3" key="4">
    <citation type="submission" date="2022-03" db="EMBL/GenBank/DDBJ databases">
        <title>Complete Genome Sequence of Staphylococcus edaphicus strain CCM 8731.</title>
        <authorList>
            <person name="Rimmer C.O."/>
            <person name="Thomas J.C."/>
        </authorList>
    </citation>
    <scope>NUCLEOTIDE SEQUENCE</scope>
    <source>
        <strain evidence="3">CCM 8731</strain>
    </source>
</reference>